<evidence type="ECO:0000313" key="2">
    <source>
        <dbReference type="Proteomes" id="UP001470230"/>
    </source>
</evidence>
<dbReference type="Proteomes" id="UP001470230">
    <property type="component" value="Unassembled WGS sequence"/>
</dbReference>
<gene>
    <name evidence="1" type="ORF">M9Y10_004330</name>
</gene>
<accession>A0ABR2JT30</accession>
<dbReference type="EMBL" id="JAPFFF010000010">
    <property type="protein sequence ID" value="KAK8881586.1"/>
    <property type="molecule type" value="Genomic_DNA"/>
</dbReference>
<name>A0ABR2JT30_9EUKA</name>
<proteinExistence type="predicted"/>
<comment type="caution">
    <text evidence="1">The sequence shown here is derived from an EMBL/GenBank/DDBJ whole genome shotgun (WGS) entry which is preliminary data.</text>
</comment>
<reference evidence="1 2" key="1">
    <citation type="submission" date="2024-04" db="EMBL/GenBank/DDBJ databases">
        <title>Tritrichomonas musculus Genome.</title>
        <authorList>
            <person name="Alves-Ferreira E."/>
            <person name="Grigg M."/>
            <person name="Lorenzi H."/>
            <person name="Galac M."/>
        </authorList>
    </citation>
    <scope>NUCLEOTIDE SEQUENCE [LARGE SCALE GENOMIC DNA]</scope>
    <source>
        <strain evidence="1 2">EAF2021</strain>
    </source>
</reference>
<evidence type="ECO:0000313" key="1">
    <source>
        <dbReference type="EMBL" id="KAK8881586.1"/>
    </source>
</evidence>
<sequence>MNNSTRSKIFPKNRHLGFKRPVFVEPVKEDNDFEEVGEDKKIDKEEQLPPQKIVLNPLSFNISLELLLVPDDTPQTPTFDWIDSDSDKFENPFSQSVLLFDDPDIIESLNDFDIKLDPVF</sequence>
<protein>
    <submittedName>
        <fullName evidence="1">Uncharacterized protein</fullName>
    </submittedName>
</protein>
<organism evidence="1 2">
    <name type="scientific">Tritrichomonas musculus</name>
    <dbReference type="NCBI Taxonomy" id="1915356"/>
    <lineage>
        <taxon>Eukaryota</taxon>
        <taxon>Metamonada</taxon>
        <taxon>Parabasalia</taxon>
        <taxon>Tritrichomonadida</taxon>
        <taxon>Tritrichomonadidae</taxon>
        <taxon>Tritrichomonas</taxon>
    </lineage>
</organism>
<keyword evidence="2" id="KW-1185">Reference proteome</keyword>